<proteinExistence type="predicted"/>
<sequence length="208" mass="23416">MAKRPEQTASFMIRFNQKIFEEKGQANVQWRGKVSHVQGGEDLSFSDFKEAVAFMQERLANLTKEAAKEHPKEEQEGILKKSLSMWKTMAKEGPKVFMDTIKDPRKSVDHLKEQLTEFGGEMMEKVPLDEWRSASKSDIVDIHSAIRQLSSQVQKLSSKVDAMQTPSEGIKTTTKKPRTTAKSSVAKTTKSKATTKPSAKKTTKKTPK</sequence>
<keyword evidence="3" id="KW-1185">Reference proteome</keyword>
<feature type="compositionally biased region" description="Basic residues" evidence="1">
    <location>
        <begin position="198"/>
        <end position="208"/>
    </location>
</feature>
<gene>
    <name evidence="2" type="ORF">ACFQO1_07500</name>
</gene>
<protein>
    <submittedName>
        <fullName evidence="2">Uncharacterized protein</fullName>
    </submittedName>
</protein>
<evidence type="ECO:0000313" key="2">
    <source>
        <dbReference type="EMBL" id="MFC7357528.1"/>
    </source>
</evidence>
<organism evidence="2 3">
    <name type="scientific">Jejudonia soesokkakensis</name>
    <dbReference type="NCBI Taxonomy" id="1323432"/>
    <lineage>
        <taxon>Bacteria</taxon>
        <taxon>Pseudomonadati</taxon>
        <taxon>Bacteroidota</taxon>
        <taxon>Flavobacteriia</taxon>
        <taxon>Flavobacteriales</taxon>
        <taxon>Flavobacteriaceae</taxon>
        <taxon>Jejudonia</taxon>
    </lineage>
</organism>
<evidence type="ECO:0000256" key="1">
    <source>
        <dbReference type="SAM" id="MobiDB-lite"/>
    </source>
</evidence>
<feature type="region of interest" description="Disordered" evidence="1">
    <location>
        <begin position="157"/>
        <end position="208"/>
    </location>
</feature>
<reference evidence="3" key="1">
    <citation type="journal article" date="2019" name="Int. J. Syst. Evol. Microbiol.">
        <title>The Global Catalogue of Microorganisms (GCM) 10K type strain sequencing project: providing services to taxonomists for standard genome sequencing and annotation.</title>
        <authorList>
            <consortium name="The Broad Institute Genomics Platform"/>
            <consortium name="The Broad Institute Genome Sequencing Center for Infectious Disease"/>
            <person name="Wu L."/>
            <person name="Ma J."/>
        </authorList>
    </citation>
    <scope>NUCLEOTIDE SEQUENCE [LARGE SCALE GENOMIC DNA]</scope>
    <source>
        <strain evidence="3">CGMCC 1.16306</strain>
    </source>
</reference>
<evidence type="ECO:0000313" key="3">
    <source>
        <dbReference type="Proteomes" id="UP001596415"/>
    </source>
</evidence>
<feature type="compositionally biased region" description="Low complexity" evidence="1">
    <location>
        <begin position="180"/>
        <end position="197"/>
    </location>
</feature>
<dbReference type="Proteomes" id="UP001596415">
    <property type="component" value="Unassembled WGS sequence"/>
</dbReference>
<comment type="caution">
    <text evidence="2">The sequence shown here is derived from an EMBL/GenBank/DDBJ whole genome shotgun (WGS) entry which is preliminary data.</text>
</comment>
<name>A0ABW2MS71_9FLAO</name>
<accession>A0ABW2MS71</accession>
<dbReference type="EMBL" id="JBHTBN010000003">
    <property type="protein sequence ID" value="MFC7357528.1"/>
    <property type="molecule type" value="Genomic_DNA"/>
</dbReference>
<dbReference type="RefSeq" id="WP_380217374.1">
    <property type="nucleotide sequence ID" value="NZ_JBHTBN010000003.1"/>
</dbReference>